<feature type="transmembrane region" description="Helical" evidence="1">
    <location>
        <begin position="71"/>
        <end position="90"/>
    </location>
</feature>
<feature type="transmembrane region" description="Helical" evidence="1">
    <location>
        <begin position="102"/>
        <end position="122"/>
    </location>
</feature>
<evidence type="ECO:0000256" key="1">
    <source>
        <dbReference type="SAM" id="Phobius"/>
    </source>
</evidence>
<keyword evidence="1" id="KW-0812">Transmembrane</keyword>
<feature type="transmembrane region" description="Helical" evidence="1">
    <location>
        <begin position="21"/>
        <end position="42"/>
    </location>
</feature>
<accession>A0A933SF52</accession>
<gene>
    <name evidence="2" type="ORF">HZA61_07175</name>
</gene>
<keyword evidence="1" id="KW-1133">Transmembrane helix</keyword>
<evidence type="ECO:0000313" key="2">
    <source>
        <dbReference type="EMBL" id="MBI5169253.1"/>
    </source>
</evidence>
<sequence>MKSAFPPSAAAAKSAVSTRRGPWRAVWPWLFWALWGVWLAASDLRNDDVQSAVVLLLVGAFVLGFARPRHWWAWAIALGAWVPAEPLLAAVTRTPMAYAPNWGALIAFLPALAGAGVGAALASSRREKGSADPPGTRAGLS</sequence>
<reference evidence="2" key="1">
    <citation type="submission" date="2020-07" db="EMBL/GenBank/DDBJ databases">
        <title>Huge and variable diversity of episymbiotic CPR bacteria and DPANN archaea in groundwater ecosystems.</title>
        <authorList>
            <person name="He C.Y."/>
            <person name="Keren R."/>
            <person name="Whittaker M."/>
            <person name="Farag I.F."/>
            <person name="Doudna J."/>
            <person name="Cate J.H.D."/>
            <person name="Banfield J.F."/>
        </authorList>
    </citation>
    <scope>NUCLEOTIDE SEQUENCE</scope>
    <source>
        <strain evidence="2">NC_groundwater_1813_Pr3_B-0.1um_71_17</strain>
    </source>
</reference>
<dbReference type="AlphaFoldDB" id="A0A933SF52"/>
<protein>
    <submittedName>
        <fullName evidence="2">Uncharacterized protein</fullName>
    </submittedName>
</protein>
<dbReference type="EMBL" id="JACRIW010000047">
    <property type="protein sequence ID" value="MBI5169253.1"/>
    <property type="molecule type" value="Genomic_DNA"/>
</dbReference>
<name>A0A933SF52_UNCEI</name>
<feature type="transmembrane region" description="Helical" evidence="1">
    <location>
        <begin position="48"/>
        <end position="66"/>
    </location>
</feature>
<keyword evidence="1" id="KW-0472">Membrane</keyword>
<evidence type="ECO:0000313" key="3">
    <source>
        <dbReference type="Proteomes" id="UP000696931"/>
    </source>
</evidence>
<comment type="caution">
    <text evidence="2">The sequence shown here is derived from an EMBL/GenBank/DDBJ whole genome shotgun (WGS) entry which is preliminary data.</text>
</comment>
<dbReference type="Proteomes" id="UP000696931">
    <property type="component" value="Unassembled WGS sequence"/>
</dbReference>
<organism evidence="2 3">
    <name type="scientific">Eiseniibacteriota bacterium</name>
    <dbReference type="NCBI Taxonomy" id="2212470"/>
    <lineage>
        <taxon>Bacteria</taxon>
        <taxon>Candidatus Eiseniibacteriota</taxon>
    </lineage>
</organism>
<proteinExistence type="predicted"/>